<dbReference type="AlphaFoldDB" id="A0A380TAY5"/>
<sequence length="164" mass="18121">MKPLRYAAQAAFAIITLGLIGYFSASPPYARVPPEKALIKLSFAHAAEKKGGCRELSADELARLAPNMRRKTICSRERLPVDIEVMLDGAPLYAERLPPTGLSDDGPSRAYERFVVPAGEHEIVLRLRDTDRTDGYDHEAVRKVTLAAGESLAIDFFQGGFRFE</sequence>
<proteinExistence type="predicted"/>
<dbReference type="EMBL" id="UIDG01000112">
    <property type="protein sequence ID" value="SUS05569.1"/>
    <property type="molecule type" value="Genomic_DNA"/>
</dbReference>
<name>A0A380TAY5_9ZZZZ</name>
<reference evidence="1" key="1">
    <citation type="submission" date="2018-07" db="EMBL/GenBank/DDBJ databases">
        <authorList>
            <person name="Quirk P.G."/>
            <person name="Krulwich T.A."/>
        </authorList>
    </citation>
    <scope>NUCLEOTIDE SEQUENCE</scope>
</reference>
<evidence type="ECO:0000313" key="1">
    <source>
        <dbReference type="EMBL" id="SUS05569.1"/>
    </source>
</evidence>
<accession>A0A380TAY5</accession>
<organism evidence="1">
    <name type="scientific">metagenome</name>
    <dbReference type="NCBI Taxonomy" id="256318"/>
    <lineage>
        <taxon>unclassified sequences</taxon>
        <taxon>metagenomes</taxon>
    </lineage>
</organism>
<gene>
    <name evidence="1" type="ORF">DF3PB_20037</name>
</gene>
<protein>
    <submittedName>
        <fullName evidence="1">Uncharacterized protein</fullName>
    </submittedName>
</protein>